<evidence type="ECO:0000313" key="1">
    <source>
        <dbReference type="EMBL" id="KAH0567632.1"/>
    </source>
</evidence>
<protein>
    <submittedName>
        <fullName evidence="1">Uncharacterized protein</fullName>
    </submittedName>
</protein>
<organism evidence="1 2">
    <name type="scientific">Cotesia glomerata</name>
    <name type="common">Lepidopteran parasitic wasp</name>
    <name type="synonym">Apanteles glomeratus</name>
    <dbReference type="NCBI Taxonomy" id="32391"/>
    <lineage>
        <taxon>Eukaryota</taxon>
        <taxon>Metazoa</taxon>
        <taxon>Ecdysozoa</taxon>
        <taxon>Arthropoda</taxon>
        <taxon>Hexapoda</taxon>
        <taxon>Insecta</taxon>
        <taxon>Pterygota</taxon>
        <taxon>Neoptera</taxon>
        <taxon>Endopterygota</taxon>
        <taxon>Hymenoptera</taxon>
        <taxon>Apocrita</taxon>
        <taxon>Ichneumonoidea</taxon>
        <taxon>Braconidae</taxon>
        <taxon>Microgastrinae</taxon>
        <taxon>Cotesia</taxon>
    </lineage>
</organism>
<dbReference type="Proteomes" id="UP000826195">
    <property type="component" value="Unassembled WGS sequence"/>
</dbReference>
<name>A0AAV7J6K3_COTGL</name>
<comment type="caution">
    <text evidence="1">The sequence shown here is derived from an EMBL/GenBank/DDBJ whole genome shotgun (WGS) entry which is preliminary data.</text>
</comment>
<keyword evidence="2" id="KW-1185">Reference proteome</keyword>
<accession>A0AAV7J6K3</accession>
<dbReference type="AlphaFoldDB" id="A0AAV7J6K3"/>
<sequence length="77" mass="8903">MNSEIGDTIRDSSVAKPSRSLTVIKNTLDDHWRKYMMALSRAGLPRGLVRGDIYERDRQMAEASKEKFQYVIRSLRS</sequence>
<evidence type="ECO:0000313" key="2">
    <source>
        <dbReference type="Proteomes" id="UP000826195"/>
    </source>
</evidence>
<gene>
    <name evidence="1" type="ORF">KQX54_011143</name>
</gene>
<reference evidence="1 2" key="1">
    <citation type="journal article" date="2021" name="J. Hered.">
        <title>A chromosome-level genome assembly of the parasitoid wasp, Cotesia glomerata (Hymenoptera: Braconidae).</title>
        <authorList>
            <person name="Pinto B.J."/>
            <person name="Weis J.J."/>
            <person name="Gamble T."/>
            <person name="Ode P.J."/>
            <person name="Paul R."/>
            <person name="Zaspel J.M."/>
        </authorList>
    </citation>
    <scope>NUCLEOTIDE SEQUENCE [LARGE SCALE GENOMIC DNA]</scope>
    <source>
        <strain evidence="1">CgM1</strain>
    </source>
</reference>
<proteinExistence type="predicted"/>
<dbReference type="EMBL" id="JAHXZJ010000001">
    <property type="protein sequence ID" value="KAH0567632.1"/>
    <property type="molecule type" value="Genomic_DNA"/>
</dbReference>